<keyword evidence="3" id="KW-1185">Reference proteome</keyword>
<dbReference type="InterPro" id="IPR029033">
    <property type="entry name" value="His_PPase_superfam"/>
</dbReference>
<dbReference type="SMART" id="SM00855">
    <property type="entry name" value="PGAM"/>
    <property type="match status" value="1"/>
</dbReference>
<dbReference type="Pfam" id="PF00300">
    <property type="entry name" value="His_Phos_1"/>
    <property type="match status" value="1"/>
</dbReference>
<protein>
    <recommendedName>
        <fullName evidence="1">Alpha-ribazole phosphatase</fullName>
        <ecNumber evidence="1">3.1.3.73</ecNumber>
    </recommendedName>
</protein>
<dbReference type="InterPro" id="IPR017578">
    <property type="entry name" value="Ribazole_CobC"/>
</dbReference>
<organism evidence="2 3">
    <name type="scientific">Pedobacter gandavensis</name>
    <dbReference type="NCBI Taxonomy" id="2679963"/>
    <lineage>
        <taxon>Bacteria</taxon>
        <taxon>Pseudomonadati</taxon>
        <taxon>Bacteroidota</taxon>
        <taxon>Sphingobacteriia</taxon>
        <taxon>Sphingobacteriales</taxon>
        <taxon>Sphingobacteriaceae</taxon>
        <taxon>Pedobacter</taxon>
    </lineage>
</organism>
<reference evidence="2 3" key="1">
    <citation type="submission" date="2019-11" db="EMBL/GenBank/DDBJ databases">
        <title>Description of Pedobacter sp. LMG 31462T.</title>
        <authorList>
            <person name="Carlier A."/>
            <person name="Qi S."/>
            <person name="Vandamme P."/>
        </authorList>
    </citation>
    <scope>NUCLEOTIDE SEQUENCE [LARGE SCALE GENOMIC DNA]</scope>
    <source>
        <strain evidence="2 3">LMG 31462</strain>
    </source>
</reference>
<sequence>MVRWLYRRLFGRCRAVCRSHHTFNIPGTMEVYVIRHTAVAVEKGVCYGQSDVSLANTASQDMKAVLAKLPDDFDQVYSSPSSRCARLAKQLTRNSALEIRPDLMEMNFGDWENCKWNDIDQILLGNWMNDFVSTKTPSGESLEMLYERVNAFIAMLRTKDLNKVAIVTHAGVIRCIWAIILDIPLQHIFKISVDYGSGIKINLNKDSALDQIKHFSSDSSS</sequence>
<dbReference type="CDD" id="cd07067">
    <property type="entry name" value="HP_PGM_like"/>
    <property type="match status" value="1"/>
</dbReference>
<proteinExistence type="predicted"/>
<dbReference type="Gene3D" id="3.40.50.1240">
    <property type="entry name" value="Phosphoglycerate mutase-like"/>
    <property type="match status" value="1"/>
</dbReference>
<dbReference type="PANTHER" id="PTHR48100:SF59">
    <property type="entry name" value="ADENOSYLCOBALAMIN_ALPHA-RIBAZOLE PHOSPHATASE"/>
    <property type="match status" value="1"/>
</dbReference>
<evidence type="ECO:0000313" key="2">
    <source>
        <dbReference type="EMBL" id="MBB2148691.1"/>
    </source>
</evidence>
<dbReference type="InterPro" id="IPR050275">
    <property type="entry name" value="PGM_Phosphatase"/>
</dbReference>
<dbReference type="NCBIfam" id="TIGR03162">
    <property type="entry name" value="ribazole_cobC"/>
    <property type="match status" value="1"/>
</dbReference>
<dbReference type="SUPFAM" id="SSF53254">
    <property type="entry name" value="Phosphoglycerate mutase-like"/>
    <property type="match status" value="1"/>
</dbReference>
<dbReference type="Proteomes" id="UP000636110">
    <property type="component" value="Unassembled WGS sequence"/>
</dbReference>
<comment type="caution">
    <text evidence="2">The sequence shown here is derived from an EMBL/GenBank/DDBJ whole genome shotgun (WGS) entry which is preliminary data.</text>
</comment>
<dbReference type="InterPro" id="IPR013078">
    <property type="entry name" value="His_Pase_superF_clade-1"/>
</dbReference>
<evidence type="ECO:0000256" key="1">
    <source>
        <dbReference type="NCBIfam" id="TIGR03162"/>
    </source>
</evidence>
<gene>
    <name evidence="2" type="primary">cobC</name>
    <name evidence="2" type="ORF">GM920_07185</name>
</gene>
<dbReference type="PANTHER" id="PTHR48100">
    <property type="entry name" value="BROAD-SPECIFICITY PHOSPHATASE YOR283W-RELATED"/>
    <property type="match status" value="1"/>
</dbReference>
<name>A0ABR6EU17_9SPHI</name>
<dbReference type="EC" id="3.1.3.73" evidence="1"/>
<accession>A0ABR6EU17</accession>
<dbReference type="EMBL" id="WNXC01000001">
    <property type="protein sequence ID" value="MBB2148691.1"/>
    <property type="molecule type" value="Genomic_DNA"/>
</dbReference>
<evidence type="ECO:0000313" key="3">
    <source>
        <dbReference type="Proteomes" id="UP000636110"/>
    </source>
</evidence>